<dbReference type="AlphaFoldDB" id="A0A839IZ33"/>
<dbReference type="InterPro" id="IPR013430">
    <property type="entry name" value="Toxin_antidote_HigA"/>
</dbReference>
<dbReference type="Proteomes" id="UP000565262">
    <property type="component" value="Unassembled WGS sequence"/>
</dbReference>
<dbReference type="CDD" id="cd00093">
    <property type="entry name" value="HTH_XRE"/>
    <property type="match status" value="1"/>
</dbReference>
<keyword evidence="4" id="KW-1185">Reference proteome</keyword>
<dbReference type="GO" id="GO:0003677">
    <property type="term" value="F:DNA binding"/>
    <property type="evidence" value="ECO:0007669"/>
    <property type="project" value="UniProtKB-KW"/>
</dbReference>
<dbReference type="PROSITE" id="PS50943">
    <property type="entry name" value="HTH_CROC1"/>
    <property type="match status" value="1"/>
</dbReference>
<sequence>MPTNKMRAIHPGEILQEEYLEPLGMSANALAIALQVPATRIHAIVKQERAVTPDTALRLARYFGGDAQSWLNLQQAYDLKIEEQKLQTVLSHITPLAASA</sequence>
<protein>
    <submittedName>
        <fullName evidence="3">HigA family addiction module antidote protein</fullName>
    </submittedName>
</protein>
<gene>
    <name evidence="3" type="ORF">H4O21_22405</name>
</gene>
<evidence type="ECO:0000256" key="1">
    <source>
        <dbReference type="ARBA" id="ARBA00023125"/>
    </source>
</evidence>
<evidence type="ECO:0000313" key="3">
    <source>
        <dbReference type="EMBL" id="MBB1489366.1"/>
    </source>
</evidence>
<dbReference type="PANTHER" id="PTHR36924:SF1">
    <property type="entry name" value="ANTITOXIN HIGA-1"/>
    <property type="match status" value="1"/>
</dbReference>
<dbReference type="Pfam" id="PF01381">
    <property type="entry name" value="HTH_3"/>
    <property type="match status" value="1"/>
</dbReference>
<dbReference type="SUPFAM" id="SSF47413">
    <property type="entry name" value="lambda repressor-like DNA-binding domains"/>
    <property type="match status" value="1"/>
</dbReference>
<dbReference type="RefSeq" id="WP_182811474.1">
    <property type="nucleotide sequence ID" value="NZ_JACJFM010000052.1"/>
</dbReference>
<reference evidence="3 4" key="1">
    <citation type="submission" date="2020-08" db="EMBL/GenBank/DDBJ databases">
        <title>Oceanospirillum sp. nov. isolated from marine sediment.</title>
        <authorList>
            <person name="Ji X."/>
        </authorList>
    </citation>
    <scope>NUCLEOTIDE SEQUENCE [LARGE SCALE GENOMIC DNA]</scope>
    <source>
        <strain evidence="3 4">D5</strain>
    </source>
</reference>
<proteinExistence type="predicted"/>
<evidence type="ECO:0000313" key="4">
    <source>
        <dbReference type="Proteomes" id="UP000565262"/>
    </source>
</evidence>
<feature type="domain" description="HTH cro/C1-type" evidence="2">
    <location>
        <begin position="23"/>
        <end position="70"/>
    </location>
</feature>
<organism evidence="3 4">
    <name type="scientific">Oceanospirillum sediminis</name>
    <dbReference type="NCBI Taxonomy" id="2760088"/>
    <lineage>
        <taxon>Bacteria</taxon>
        <taxon>Pseudomonadati</taxon>
        <taxon>Pseudomonadota</taxon>
        <taxon>Gammaproteobacteria</taxon>
        <taxon>Oceanospirillales</taxon>
        <taxon>Oceanospirillaceae</taxon>
        <taxon>Oceanospirillum</taxon>
    </lineage>
</organism>
<name>A0A839IZ33_9GAMM</name>
<dbReference type="NCBIfam" id="TIGR02607">
    <property type="entry name" value="antidote_HigA"/>
    <property type="match status" value="1"/>
</dbReference>
<evidence type="ECO:0000259" key="2">
    <source>
        <dbReference type="PROSITE" id="PS50943"/>
    </source>
</evidence>
<comment type="caution">
    <text evidence="3">The sequence shown here is derived from an EMBL/GenBank/DDBJ whole genome shotgun (WGS) entry which is preliminary data.</text>
</comment>
<dbReference type="InterPro" id="IPR010982">
    <property type="entry name" value="Lambda_DNA-bd_dom_sf"/>
</dbReference>
<dbReference type="InterPro" id="IPR001387">
    <property type="entry name" value="Cro/C1-type_HTH"/>
</dbReference>
<dbReference type="Gene3D" id="1.10.260.40">
    <property type="entry name" value="lambda repressor-like DNA-binding domains"/>
    <property type="match status" value="1"/>
</dbReference>
<dbReference type="EMBL" id="JACJFM010000052">
    <property type="protein sequence ID" value="MBB1489366.1"/>
    <property type="molecule type" value="Genomic_DNA"/>
</dbReference>
<dbReference type="PANTHER" id="PTHR36924">
    <property type="entry name" value="ANTITOXIN HIGA-1"/>
    <property type="match status" value="1"/>
</dbReference>
<accession>A0A839IZ33</accession>
<keyword evidence="1" id="KW-0238">DNA-binding</keyword>